<reference evidence="2 3" key="1">
    <citation type="journal article" date="2015" name="Genome Announc.">
        <title>Complete Genome Sequence of Methanosphaerula palustris E1-9CT, a Hydrogenotrophic Methanogen Isolated from a Minerotrophic Fen Peatland.</title>
        <authorList>
            <person name="Cadillo-Quiroz H."/>
            <person name="Browne P."/>
            <person name="Kyrpides N."/>
            <person name="Woyke T."/>
            <person name="Goodwin L."/>
            <person name="Detter C."/>
            <person name="Yavitt J.B."/>
            <person name="Zinder S.H."/>
        </authorList>
    </citation>
    <scope>NUCLEOTIDE SEQUENCE [LARGE SCALE GENOMIC DNA]</scope>
    <source>
        <strain evidence="3">ATCC BAA-1556 / DSM 19958 / E1-9c</strain>
    </source>
</reference>
<dbReference type="GeneID" id="7271416"/>
<gene>
    <name evidence="2" type="ordered locus">Mpal_0390</name>
</gene>
<keyword evidence="1" id="KW-1133">Transmembrane helix</keyword>
<evidence type="ECO:0000313" key="2">
    <source>
        <dbReference type="EMBL" id="ACL15765.1"/>
    </source>
</evidence>
<evidence type="ECO:0000256" key="1">
    <source>
        <dbReference type="SAM" id="Phobius"/>
    </source>
</evidence>
<keyword evidence="1" id="KW-0812">Transmembrane</keyword>
<feature type="transmembrane region" description="Helical" evidence="1">
    <location>
        <begin position="59"/>
        <end position="85"/>
    </location>
</feature>
<feature type="transmembrane region" description="Helical" evidence="1">
    <location>
        <begin position="30"/>
        <end position="47"/>
    </location>
</feature>
<evidence type="ECO:0000313" key="3">
    <source>
        <dbReference type="Proteomes" id="UP000002457"/>
    </source>
</evidence>
<feature type="transmembrane region" description="Helical" evidence="1">
    <location>
        <begin position="92"/>
        <end position="110"/>
    </location>
</feature>
<dbReference type="STRING" id="521011.Mpal_0390"/>
<proteinExistence type="predicted"/>
<feature type="transmembrane region" description="Helical" evidence="1">
    <location>
        <begin position="6"/>
        <end position="23"/>
    </location>
</feature>
<keyword evidence="3" id="KW-1185">Reference proteome</keyword>
<dbReference type="AlphaFoldDB" id="B8GJW1"/>
<accession>B8GJW1</accession>
<feature type="transmembrane region" description="Helical" evidence="1">
    <location>
        <begin position="116"/>
        <end position="137"/>
    </location>
</feature>
<sequence precursor="true">MEPIRLILSGAAGVAIGVTWLFGADLWVNVLVTLLGAAFIGTVWAGMGGWCLALCLGEAFAVALGTANPLIGVLFQPAIAGIVIGVEDRRKLVMGAVIITVSAGAVLLVRHMLLPLLALVVGIAVVALCLVGIEAWVQRQLSGGERV</sequence>
<dbReference type="EMBL" id="CP001338">
    <property type="protein sequence ID" value="ACL15765.1"/>
    <property type="molecule type" value="Genomic_DNA"/>
</dbReference>
<organism evidence="2 3">
    <name type="scientific">Methanosphaerula palustris (strain ATCC BAA-1556 / DSM 19958 / E1-9c)</name>
    <dbReference type="NCBI Taxonomy" id="521011"/>
    <lineage>
        <taxon>Archaea</taxon>
        <taxon>Methanobacteriati</taxon>
        <taxon>Methanobacteriota</taxon>
        <taxon>Stenosarchaea group</taxon>
        <taxon>Methanomicrobia</taxon>
        <taxon>Methanomicrobiales</taxon>
        <taxon>Methanoregulaceae</taxon>
        <taxon>Methanosphaerula</taxon>
    </lineage>
</organism>
<dbReference type="HOGENOM" id="CLU_1763897_0_0_2"/>
<dbReference type="RefSeq" id="WP_012617084.1">
    <property type="nucleotide sequence ID" value="NC_011832.1"/>
</dbReference>
<dbReference type="Proteomes" id="UP000002457">
    <property type="component" value="Chromosome"/>
</dbReference>
<protein>
    <submittedName>
        <fullName evidence="2">Uncharacterized protein</fullName>
    </submittedName>
</protein>
<name>B8GJW1_METPE</name>
<dbReference type="KEGG" id="mpl:Mpal_0390"/>
<keyword evidence="1" id="KW-0472">Membrane</keyword>